<organism evidence="2 3">
    <name type="scientific">Leptosia nina</name>
    <dbReference type="NCBI Taxonomy" id="320188"/>
    <lineage>
        <taxon>Eukaryota</taxon>
        <taxon>Metazoa</taxon>
        <taxon>Ecdysozoa</taxon>
        <taxon>Arthropoda</taxon>
        <taxon>Hexapoda</taxon>
        <taxon>Insecta</taxon>
        <taxon>Pterygota</taxon>
        <taxon>Neoptera</taxon>
        <taxon>Endopterygota</taxon>
        <taxon>Lepidoptera</taxon>
        <taxon>Glossata</taxon>
        <taxon>Ditrysia</taxon>
        <taxon>Papilionoidea</taxon>
        <taxon>Pieridae</taxon>
        <taxon>Pierinae</taxon>
        <taxon>Leptosia</taxon>
    </lineage>
</organism>
<keyword evidence="3" id="KW-1185">Reference proteome</keyword>
<name>A0AAV1JXD7_9NEOP</name>
<proteinExistence type="predicted"/>
<gene>
    <name evidence="2" type="ORF">LNINA_LOCUS13088</name>
</gene>
<dbReference type="Proteomes" id="UP001497472">
    <property type="component" value="Unassembled WGS sequence"/>
</dbReference>
<evidence type="ECO:0000259" key="1">
    <source>
        <dbReference type="Pfam" id="PF00089"/>
    </source>
</evidence>
<accession>A0AAV1JXD7</accession>
<dbReference type="InterPro" id="IPR001254">
    <property type="entry name" value="Trypsin_dom"/>
</dbReference>
<dbReference type="GO" id="GO:0006508">
    <property type="term" value="P:proteolysis"/>
    <property type="evidence" value="ECO:0007669"/>
    <property type="project" value="InterPro"/>
</dbReference>
<dbReference type="GO" id="GO:0004252">
    <property type="term" value="F:serine-type endopeptidase activity"/>
    <property type="evidence" value="ECO:0007669"/>
    <property type="project" value="InterPro"/>
</dbReference>
<dbReference type="EMBL" id="CAVLEF010000265">
    <property type="protein sequence ID" value="CAK1554156.1"/>
    <property type="molecule type" value="Genomic_DNA"/>
</dbReference>
<reference evidence="2 3" key="1">
    <citation type="submission" date="2023-11" db="EMBL/GenBank/DDBJ databases">
        <authorList>
            <person name="Okamura Y."/>
        </authorList>
    </citation>
    <scope>NUCLEOTIDE SEQUENCE [LARGE SCALE GENOMIC DNA]</scope>
</reference>
<evidence type="ECO:0000313" key="3">
    <source>
        <dbReference type="Proteomes" id="UP001497472"/>
    </source>
</evidence>
<dbReference type="InterPro" id="IPR009003">
    <property type="entry name" value="Peptidase_S1_PA"/>
</dbReference>
<dbReference type="AlphaFoldDB" id="A0AAV1JXD7"/>
<feature type="domain" description="Peptidase S1" evidence="1">
    <location>
        <begin position="1"/>
        <end position="60"/>
    </location>
</feature>
<comment type="caution">
    <text evidence="2">The sequence shown here is derived from an EMBL/GenBank/DDBJ whole genome shotgun (WGS) entry which is preliminary data.</text>
</comment>
<sequence length="192" mass="21952">MMCLGESRDKEPVAPCLGVPGAPLVLRGNLLGILSWGLGCGYAHDLPLIYTDIKYYSPWLVENVSLLRNITQRSIREIFLATKAVKLSDWLSKTRLNKPLSRPDLWINDLQSLEIDNDLSRLEGTVYDIRDFLNRGIHHSEKNNIYKDIQEKHNISEQHHNISYVIKTEPFLSNNSVYNLNTDNDGESDNDD</sequence>
<dbReference type="SUPFAM" id="SSF50494">
    <property type="entry name" value="Trypsin-like serine proteases"/>
    <property type="match status" value="1"/>
</dbReference>
<evidence type="ECO:0000313" key="2">
    <source>
        <dbReference type="EMBL" id="CAK1554156.1"/>
    </source>
</evidence>
<dbReference type="Gene3D" id="2.40.10.10">
    <property type="entry name" value="Trypsin-like serine proteases"/>
    <property type="match status" value="1"/>
</dbReference>
<protein>
    <recommendedName>
        <fullName evidence="1">Peptidase S1 domain-containing protein</fullName>
    </recommendedName>
</protein>
<dbReference type="InterPro" id="IPR043504">
    <property type="entry name" value="Peptidase_S1_PA_chymotrypsin"/>
</dbReference>
<dbReference type="Pfam" id="PF00089">
    <property type="entry name" value="Trypsin"/>
    <property type="match status" value="1"/>
</dbReference>